<protein>
    <submittedName>
        <fullName evidence="1">Uncharacterized protein</fullName>
    </submittedName>
</protein>
<dbReference type="EMBL" id="CAUOFW020006502">
    <property type="protein sequence ID" value="CAK9174946.1"/>
    <property type="molecule type" value="Genomic_DNA"/>
</dbReference>
<proteinExistence type="predicted"/>
<gene>
    <name evidence="1" type="ORF">ILEXP_LOCUS44732</name>
</gene>
<reference evidence="1 2" key="1">
    <citation type="submission" date="2024-02" db="EMBL/GenBank/DDBJ databases">
        <authorList>
            <person name="Vignale AGUSTIN F."/>
            <person name="Sosa J E."/>
            <person name="Modenutti C."/>
        </authorList>
    </citation>
    <scope>NUCLEOTIDE SEQUENCE [LARGE SCALE GENOMIC DNA]</scope>
</reference>
<organism evidence="1 2">
    <name type="scientific">Ilex paraguariensis</name>
    <name type="common">yerba mate</name>
    <dbReference type="NCBI Taxonomy" id="185542"/>
    <lineage>
        <taxon>Eukaryota</taxon>
        <taxon>Viridiplantae</taxon>
        <taxon>Streptophyta</taxon>
        <taxon>Embryophyta</taxon>
        <taxon>Tracheophyta</taxon>
        <taxon>Spermatophyta</taxon>
        <taxon>Magnoliopsida</taxon>
        <taxon>eudicotyledons</taxon>
        <taxon>Gunneridae</taxon>
        <taxon>Pentapetalae</taxon>
        <taxon>asterids</taxon>
        <taxon>campanulids</taxon>
        <taxon>Aquifoliales</taxon>
        <taxon>Aquifoliaceae</taxon>
        <taxon>Ilex</taxon>
    </lineage>
</organism>
<keyword evidence="2" id="KW-1185">Reference proteome</keyword>
<dbReference type="AlphaFoldDB" id="A0ABC8U7J2"/>
<evidence type="ECO:0000313" key="1">
    <source>
        <dbReference type="EMBL" id="CAK9174946.1"/>
    </source>
</evidence>
<evidence type="ECO:0000313" key="2">
    <source>
        <dbReference type="Proteomes" id="UP001642360"/>
    </source>
</evidence>
<dbReference type="Proteomes" id="UP001642360">
    <property type="component" value="Unassembled WGS sequence"/>
</dbReference>
<comment type="caution">
    <text evidence="1">The sequence shown here is derived from an EMBL/GenBank/DDBJ whole genome shotgun (WGS) entry which is preliminary data.</text>
</comment>
<name>A0ABC8U7J2_9AQUA</name>
<accession>A0ABC8U7J2</accession>
<sequence>MVFVASSHGGNMGVNAKRKEGVTVEELVNVHFPDLGLNERKTIISNEENMQDFDKRLSTVEVTVSAIRSNHEALFAKFTFEVNENKKMLETLSERELLDNNETEVGADRTNEVIVVTCNQDNVFLHMELK</sequence>